<dbReference type="EMBL" id="CP017962">
    <property type="protein sequence ID" value="APC48984.1"/>
    <property type="molecule type" value="Genomic_DNA"/>
</dbReference>
<reference evidence="1 2" key="1">
    <citation type="submission" date="2016-11" db="EMBL/GenBank/DDBJ databases">
        <title>Complete genome sequencing of Virgibacillus halodenitrificans PDB-F2.</title>
        <authorList>
            <person name="Sun Z."/>
            <person name="Zhou Y."/>
            <person name="Li H."/>
        </authorList>
    </citation>
    <scope>NUCLEOTIDE SEQUENCE [LARGE SCALE GENOMIC DNA]</scope>
    <source>
        <strain evidence="1 2">PDB-F2</strain>
    </source>
</reference>
<organism evidence="1 2">
    <name type="scientific">Virgibacillus halodenitrificans</name>
    <name type="common">Bacillus halodenitrificans</name>
    <dbReference type="NCBI Taxonomy" id="1482"/>
    <lineage>
        <taxon>Bacteria</taxon>
        <taxon>Bacillati</taxon>
        <taxon>Bacillota</taxon>
        <taxon>Bacilli</taxon>
        <taxon>Bacillales</taxon>
        <taxon>Bacillaceae</taxon>
        <taxon>Virgibacillus</taxon>
    </lineage>
</organism>
<protein>
    <submittedName>
        <fullName evidence="1">Uncharacterized protein</fullName>
    </submittedName>
</protein>
<proteinExistence type="predicted"/>
<dbReference type="AlphaFoldDB" id="A0AAC9NLR7"/>
<name>A0AAC9NLR7_VIRHA</name>
<accession>A0AAC9NLR7</accession>
<dbReference type="Proteomes" id="UP000182945">
    <property type="component" value="Chromosome"/>
</dbReference>
<evidence type="ECO:0000313" key="2">
    <source>
        <dbReference type="Proteomes" id="UP000182945"/>
    </source>
</evidence>
<evidence type="ECO:0000313" key="1">
    <source>
        <dbReference type="EMBL" id="APC48984.1"/>
    </source>
</evidence>
<dbReference type="KEGG" id="vhl:BME96_12625"/>
<sequence>MFTPDSVRIVNQIGDLERYAERLREQRSKLSKKDNLLSDSYTMAICSTLDAIARLSNKLAVQQERRDTECSEEA</sequence>
<dbReference type="RefSeq" id="WP_071649245.1">
    <property type="nucleotide sequence ID" value="NZ_CP017962.1"/>
</dbReference>
<gene>
    <name evidence="1" type="ORF">BME96_12625</name>
</gene>
<dbReference type="GeneID" id="71515248"/>